<keyword evidence="1" id="KW-1133">Transmembrane helix</keyword>
<dbReference type="RefSeq" id="WP_172612009.1">
    <property type="nucleotide sequence ID" value="NZ_CP053746.1"/>
</dbReference>
<evidence type="ECO:0000256" key="1">
    <source>
        <dbReference type="SAM" id="Phobius"/>
    </source>
</evidence>
<keyword evidence="3" id="KW-1185">Reference proteome</keyword>
<dbReference type="Proteomes" id="UP000501989">
    <property type="component" value="Chromosome"/>
</dbReference>
<gene>
    <name evidence="2" type="ORF">FX982_03771</name>
</gene>
<organism evidence="2 3">
    <name type="scientific">Pseudomonas graminis</name>
    <dbReference type="NCBI Taxonomy" id="158627"/>
    <lineage>
        <taxon>Bacteria</taxon>
        <taxon>Pseudomonadati</taxon>
        <taxon>Pseudomonadota</taxon>
        <taxon>Gammaproteobacteria</taxon>
        <taxon>Pseudomonadales</taxon>
        <taxon>Pseudomonadaceae</taxon>
        <taxon>Pseudomonas</taxon>
    </lineage>
</organism>
<protein>
    <recommendedName>
        <fullName evidence="4">DUF4760 domain-containing protein</fullName>
    </recommendedName>
</protein>
<evidence type="ECO:0000313" key="2">
    <source>
        <dbReference type="EMBL" id="QKF52779.1"/>
    </source>
</evidence>
<feature type="transmembrane region" description="Helical" evidence="1">
    <location>
        <begin position="27"/>
        <end position="45"/>
    </location>
</feature>
<name>A0A6M8MDF5_9PSED</name>
<dbReference type="KEGG" id="pgg:FX982_03771"/>
<accession>A0A6M8MDF5</accession>
<proteinExistence type="predicted"/>
<sequence>MKYETSVVYLEQIPKVVVDTGFDWSNLWTFLGTICIFMLGTYLTIRNFNKTVQSQEKVAAQNFTLQRDAVATQERIANQNSLKASRQDWINDLRNTCAAYIAEALNVQRLNIYWESAQPKYRLYSRTEPSIAHQMHADWAASHVQAMKDLISLKSKIELLINPDETDSKELMKAVIELYFECDRAAGSAKKLAESVVYWCQHILKQEWEKAKAGK</sequence>
<dbReference type="EMBL" id="CP053746">
    <property type="protein sequence ID" value="QKF52779.1"/>
    <property type="molecule type" value="Genomic_DNA"/>
</dbReference>
<evidence type="ECO:0000313" key="3">
    <source>
        <dbReference type="Proteomes" id="UP000501989"/>
    </source>
</evidence>
<dbReference type="AlphaFoldDB" id="A0A6M8MDF5"/>
<keyword evidence="1" id="KW-0472">Membrane</keyword>
<keyword evidence="1" id="KW-0812">Transmembrane</keyword>
<reference evidence="3" key="1">
    <citation type="submission" date="2019-12" db="EMBL/GenBank/DDBJ databases">
        <title>Endophytic bacteria associated with Panax ginseng seedlings.</title>
        <authorList>
            <person name="Park J.M."/>
            <person name="Shin R."/>
            <person name="Jo S.H."/>
        </authorList>
    </citation>
    <scope>NUCLEOTIDE SEQUENCE [LARGE SCALE GENOMIC DNA]</scope>
    <source>
        <strain evidence="3">PgKB30</strain>
    </source>
</reference>
<evidence type="ECO:0008006" key="4">
    <source>
        <dbReference type="Google" id="ProtNLM"/>
    </source>
</evidence>